<evidence type="ECO:0000256" key="7">
    <source>
        <dbReference type="ARBA" id="ARBA00023136"/>
    </source>
</evidence>
<dbReference type="PANTHER" id="PTHR30047:SF7">
    <property type="entry name" value="HIGH-AFFINITY CHOLINE TRANSPORT PROTEIN"/>
    <property type="match status" value="1"/>
</dbReference>
<feature type="transmembrane region" description="Helical" evidence="8">
    <location>
        <begin position="156"/>
        <end position="178"/>
    </location>
</feature>
<comment type="subcellular location">
    <subcellularLocation>
        <location evidence="1">Cell membrane</location>
        <topology evidence="1">Multi-pass membrane protein</topology>
    </subcellularLocation>
</comment>
<keyword evidence="7 8" id="KW-0472">Membrane</keyword>
<dbReference type="GO" id="GO:0022857">
    <property type="term" value="F:transmembrane transporter activity"/>
    <property type="evidence" value="ECO:0007669"/>
    <property type="project" value="InterPro"/>
</dbReference>
<reference evidence="9" key="1">
    <citation type="submission" date="2021-02" db="EMBL/GenBank/DDBJ databases">
        <title>Infant gut strain persistence is associated with maternal origin, phylogeny, and functional potential including surface adhesion and iron acquisition.</title>
        <authorList>
            <person name="Lou Y.C."/>
        </authorList>
    </citation>
    <scope>NUCLEOTIDE SEQUENCE</scope>
    <source>
        <strain evidence="9">L3_106_000M1_dasL3_106_000M1_concoct_15</strain>
    </source>
</reference>
<dbReference type="PANTHER" id="PTHR30047">
    <property type="entry name" value="HIGH-AFFINITY CHOLINE TRANSPORT PROTEIN-RELATED"/>
    <property type="match status" value="1"/>
</dbReference>
<proteinExistence type="inferred from homology"/>
<organism evidence="9 10">
    <name type="scientific">Acidaminococcus intestini</name>
    <dbReference type="NCBI Taxonomy" id="187327"/>
    <lineage>
        <taxon>Bacteria</taxon>
        <taxon>Bacillati</taxon>
        <taxon>Bacillota</taxon>
        <taxon>Negativicutes</taxon>
        <taxon>Acidaminococcales</taxon>
        <taxon>Acidaminococcaceae</taxon>
        <taxon>Acidaminococcus</taxon>
    </lineage>
</organism>
<dbReference type="InterPro" id="IPR000060">
    <property type="entry name" value="BCCT_transptr"/>
</dbReference>
<feature type="transmembrane region" description="Helical" evidence="8">
    <location>
        <begin position="60"/>
        <end position="79"/>
    </location>
</feature>
<feature type="transmembrane region" description="Helical" evidence="8">
    <location>
        <begin position="100"/>
        <end position="120"/>
    </location>
</feature>
<evidence type="ECO:0000256" key="8">
    <source>
        <dbReference type="SAM" id="Phobius"/>
    </source>
</evidence>
<keyword evidence="4" id="KW-1003">Cell membrane</keyword>
<name>A0A943ECF3_9FIRM</name>
<sequence>MVKMNGVRKTTPRKTKLRTPVMAVTVSLFIAMLIAIVVNAEGFYHVLNELVMKNLMWGTGWVSSIASLFMVILCIYIMCSKMGDIKLGGPNATPKFTYMQWFGISLCTGIGAGVVFWGAAEPLLFTMEPSPSTGIAPGSNAAVLWSMVRCFMHWGFTPYAGCVIFGVILSYVILNMGGTFKTSSCLVPLFGKKVATSKWATAFDAISAFSLTGAVAGGLGYGAMQLSTAVNAFAGIKPSPIIYAGIIFVMFLCYNASAISGLKRGITFLSNRNVQAFFLLLLFVFLAGPTAYICNLFTESMGSYVTEFFANSLNTAPYPNSGMWPQNWDMYWWVDWFAYTPLLGLFMVRVAYGRTLREFIVIEWLLPALFGIVWFAVFGGTILHAQLFNGFDFYSIYKAQGAEALTLAMFDVLPVGIIAKVIMLVIITVSLVTQCDSMTVTLASMSMHGADENTEAPIYLKLFWGIVFAVIAVVFVILGGIDGVKTIKSFCGIPLTFICLFITIGFLRYMGKRPRTISGDYEYEDEIKDAPDSREPVEKKDHGILGKLGW</sequence>
<evidence type="ECO:0000256" key="6">
    <source>
        <dbReference type="ARBA" id="ARBA00022989"/>
    </source>
</evidence>
<evidence type="ECO:0000256" key="2">
    <source>
        <dbReference type="ARBA" id="ARBA00005658"/>
    </source>
</evidence>
<dbReference type="EMBL" id="JAGZCZ010000001">
    <property type="protein sequence ID" value="MBS5518838.1"/>
    <property type="molecule type" value="Genomic_DNA"/>
</dbReference>
<dbReference type="GO" id="GO:0005886">
    <property type="term" value="C:plasma membrane"/>
    <property type="evidence" value="ECO:0007669"/>
    <property type="project" value="UniProtKB-SubCell"/>
</dbReference>
<feature type="transmembrane region" description="Helical" evidence="8">
    <location>
        <begin position="462"/>
        <end position="481"/>
    </location>
</feature>
<dbReference type="AlphaFoldDB" id="A0A943ECF3"/>
<feature type="transmembrane region" description="Helical" evidence="8">
    <location>
        <begin position="21"/>
        <end position="40"/>
    </location>
</feature>
<feature type="transmembrane region" description="Helical" evidence="8">
    <location>
        <begin position="330"/>
        <end position="352"/>
    </location>
</feature>
<evidence type="ECO:0000313" key="10">
    <source>
        <dbReference type="Proteomes" id="UP000754226"/>
    </source>
</evidence>
<feature type="transmembrane region" description="Helical" evidence="8">
    <location>
        <begin position="364"/>
        <end position="387"/>
    </location>
</feature>
<dbReference type="Proteomes" id="UP000754226">
    <property type="component" value="Unassembled WGS sequence"/>
</dbReference>
<evidence type="ECO:0000313" key="9">
    <source>
        <dbReference type="EMBL" id="MBS5518838.1"/>
    </source>
</evidence>
<feature type="transmembrane region" description="Helical" evidence="8">
    <location>
        <begin position="487"/>
        <end position="507"/>
    </location>
</feature>
<feature type="transmembrane region" description="Helical" evidence="8">
    <location>
        <begin position="274"/>
        <end position="298"/>
    </location>
</feature>
<keyword evidence="6 8" id="KW-1133">Transmembrane helix</keyword>
<accession>A0A943ECF3</accession>
<comment type="similarity">
    <text evidence="2">Belongs to the BCCT transporter (TC 2.A.15) family.</text>
</comment>
<keyword evidence="5 8" id="KW-0812">Transmembrane</keyword>
<gene>
    <name evidence="9" type="ORF">KHX13_00595</name>
</gene>
<keyword evidence="3" id="KW-0813">Transport</keyword>
<evidence type="ECO:0000256" key="3">
    <source>
        <dbReference type="ARBA" id="ARBA00022448"/>
    </source>
</evidence>
<feature type="transmembrane region" description="Helical" evidence="8">
    <location>
        <begin position="199"/>
        <end position="221"/>
    </location>
</feature>
<feature type="transmembrane region" description="Helical" evidence="8">
    <location>
        <begin position="407"/>
        <end position="432"/>
    </location>
</feature>
<evidence type="ECO:0000256" key="1">
    <source>
        <dbReference type="ARBA" id="ARBA00004651"/>
    </source>
</evidence>
<comment type="caution">
    <text evidence="9">The sequence shown here is derived from an EMBL/GenBank/DDBJ whole genome shotgun (WGS) entry which is preliminary data.</text>
</comment>
<protein>
    <submittedName>
        <fullName evidence="9">BCCT family transporter</fullName>
    </submittedName>
</protein>
<dbReference type="Pfam" id="PF02028">
    <property type="entry name" value="BCCT"/>
    <property type="match status" value="1"/>
</dbReference>
<evidence type="ECO:0000256" key="5">
    <source>
        <dbReference type="ARBA" id="ARBA00022692"/>
    </source>
</evidence>
<feature type="transmembrane region" description="Helical" evidence="8">
    <location>
        <begin position="241"/>
        <end position="262"/>
    </location>
</feature>
<evidence type="ECO:0000256" key="4">
    <source>
        <dbReference type="ARBA" id="ARBA00022475"/>
    </source>
</evidence>